<evidence type="ECO:0000313" key="2">
    <source>
        <dbReference type="Proteomes" id="UP000177050"/>
    </source>
</evidence>
<gene>
    <name evidence="1" type="ORF">A3K52_03705</name>
</gene>
<protein>
    <submittedName>
        <fullName evidence="1">Uncharacterized protein</fullName>
    </submittedName>
</protein>
<organism evidence="1 2">
    <name type="scientific">Candidatus Roizmanbacteria bacterium RIFOXYD1_FULL_38_12</name>
    <dbReference type="NCBI Taxonomy" id="1802093"/>
    <lineage>
        <taxon>Bacteria</taxon>
        <taxon>Candidatus Roizmaniibacteriota</taxon>
    </lineage>
</organism>
<evidence type="ECO:0000313" key="1">
    <source>
        <dbReference type="EMBL" id="OGK73857.1"/>
    </source>
</evidence>
<dbReference type="EMBL" id="MGBR01000001">
    <property type="protein sequence ID" value="OGK73857.1"/>
    <property type="molecule type" value="Genomic_DNA"/>
</dbReference>
<sequence>MASLEARVAQLTEFNSEKRGRAIHTIVESCITDVSHLNEALGILPSLQGPYVDKVTESLRRKTHKGFKEGSSPPTVQDMGLIIDSLNGPHEQVMLDALGGLFERPQQHFNIRKPTQDAFKKAYPIAVQVFSSFAEAVAKCEDPEKKEKILSIYRDAVVPSRDSNAFFSFQILNYGIPDMPYNLVERAYATKVLLDAEEIRTIGDISKFSFTQDQLDTIERIEKAGITHGKFETSLAYKVAYLIHEVLDPLIKGDEKLTIFCAEPEDDRFCDFALERRTKQMAIWLSNKSKDGKQLRGEIVLLPGKLRAFTGYRNDVHISEVRSLQADLMKQRIINMRSEEKPHNPITMSEFNTVTDYLLPPIENVEQLIDIETTQQMKERAQCGLYSLSQRGAHISFDHSSEQFLHDAGLDHLVLKQLTLGRAHKAYGKKVAIPEGRADDYCYIAEFTVLGQKMAAVIDADFNFIPPTGLGSHATSWLERISFAYLADLRNLDESQATEENRKTSSSGEIKFLGRTASLHVLPLDARPTIDAQTEREIRRRFTHIGHKELNRLFTLVQINRDFLDTIPEKSIRDLLSKLLQRVHKKVVEGRPMKSTWTAGEEDTYGTRIPSTHLQVNNPPHPDTYSPLYNYFQIAYVPESEADPNAPPIPFNCPHAAANILPT</sequence>
<proteinExistence type="predicted"/>
<accession>A0A1F7L155</accession>
<name>A0A1F7L155_9BACT</name>
<reference evidence="1 2" key="1">
    <citation type="journal article" date="2016" name="Nat. Commun.">
        <title>Thousands of microbial genomes shed light on interconnected biogeochemical processes in an aquifer system.</title>
        <authorList>
            <person name="Anantharaman K."/>
            <person name="Brown C.T."/>
            <person name="Hug L.A."/>
            <person name="Sharon I."/>
            <person name="Castelle C.J."/>
            <person name="Probst A.J."/>
            <person name="Thomas B.C."/>
            <person name="Singh A."/>
            <person name="Wilkins M.J."/>
            <person name="Karaoz U."/>
            <person name="Brodie E.L."/>
            <person name="Williams K.H."/>
            <person name="Hubbard S.S."/>
            <person name="Banfield J.F."/>
        </authorList>
    </citation>
    <scope>NUCLEOTIDE SEQUENCE [LARGE SCALE GENOMIC DNA]</scope>
</reference>
<dbReference type="AlphaFoldDB" id="A0A1F7L155"/>
<comment type="caution">
    <text evidence="1">The sequence shown here is derived from an EMBL/GenBank/DDBJ whole genome shotgun (WGS) entry which is preliminary data.</text>
</comment>
<dbReference type="Proteomes" id="UP000177050">
    <property type="component" value="Unassembled WGS sequence"/>
</dbReference>